<dbReference type="Proteomes" id="UP000321638">
    <property type="component" value="Unassembled WGS sequence"/>
</dbReference>
<keyword evidence="1" id="KW-0812">Transmembrane</keyword>
<evidence type="ECO:0000313" key="3">
    <source>
        <dbReference type="Proteomes" id="UP000321638"/>
    </source>
</evidence>
<organism evidence="2 3">
    <name type="scientific">Vineibacter terrae</name>
    <dbReference type="NCBI Taxonomy" id="2586908"/>
    <lineage>
        <taxon>Bacteria</taxon>
        <taxon>Pseudomonadati</taxon>
        <taxon>Pseudomonadota</taxon>
        <taxon>Alphaproteobacteria</taxon>
        <taxon>Hyphomicrobiales</taxon>
        <taxon>Vineibacter</taxon>
    </lineage>
</organism>
<keyword evidence="1" id="KW-0472">Membrane</keyword>
<evidence type="ECO:0000313" key="2">
    <source>
        <dbReference type="EMBL" id="TXL70694.1"/>
    </source>
</evidence>
<name>A0A5C8PAB1_9HYPH</name>
<sequence>MEQEPESRGGRLMVWIVGVMGVLIVVGFAILLVEIGRRIFTPKPGAPEPALVTPAPPSRAFGQAEVRIPEGARIESLTASGDRMVAHVRTREGASLGYVIDTATGTLLGVVRFPDTK</sequence>
<dbReference type="RefSeq" id="WP_147851372.1">
    <property type="nucleotide sequence ID" value="NZ_VDUZ01000055.1"/>
</dbReference>
<comment type="caution">
    <text evidence="2">The sequence shown here is derived from an EMBL/GenBank/DDBJ whole genome shotgun (WGS) entry which is preliminary data.</text>
</comment>
<dbReference type="EMBL" id="VDUZ01000055">
    <property type="protein sequence ID" value="TXL70694.1"/>
    <property type="molecule type" value="Genomic_DNA"/>
</dbReference>
<feature type="transmembrane region" description="Helical" evidence="1">
    <location>
        <begin position="12"/>
        <end position="33"/>
    </location>
</feature>
<evidence type="ECO:0000256" key="1">
    <source>
        <dbReference type="SAM" id="Phobius"/>
    </source>
</evidence>
<accession>A0A5C8PAB1</accession>
<gene>
    <name evidence="2" type="ORF">FHP25_33545</name>
</gene>
<keyword evidence="1" id="KW-1133">Transmembrane helix</keyword>
<proteinExistence type="predicted"/>
<dbReference type="OrthoDB" id="7360110at2"/>
<protein>
    <submittedName>
        <fullName evidence="2">Uncharacterized protein</fullName>
    </submittedName>
</protein>
<reference evidence="2 3" key="1">
    <citation type="submission" date="2019-06" db="EMBL/GenBank/DDBJ databases">
        <title>New taxonomy in bacterial strain CC-CFT640, isolated from vineyard.</title>
        <authorList>
            <person name="Lin S.-Y."/>
            <person name="Tsai C.-F."/>
            <person name="Young C.-C."/>
        </authorList>
    </citation>
    <scope>NUCLEOTIDE SEQUENCE [LARGE SCALE GENOMIC DNA]</scope>
    <source>
        <strain evidence="2 3">CC-CFT640</strain>
    </source>
</reference>
<keyword evidence="3" id="KW-1185">Reference proteome</keyword>
<dbReference type="AlphaFoldDB" id="A0A5C8PAB1"/>